<dbReference type="InterPro" id="IPR032466">
    <property type="entry name" value="Metal_Hydrolase"/>
</dbReference>
<dbReference type="Gene3D" id="2.30.40.10">
    <property type="entry name" value="Urease, subunit C, domain 1"/>
    <property type="match status" value="1"/>
</dbReference>
<dbReference type="InterPro" id="IPR033932">
    <property type="entry name" value="YtcJ-like"/>
</dbReference>
<protein>
    <submittedName>
        <fullName evidence="2">Metal-dependent hydrolase</fullName>
    </submittedName>
</protein>
<dbReference type="AlphaFoldDB" id="A0A1Z1FFA1"/>
<dbReference type="SUPFAM" id="SSF51338">
    <property type="entry name" value="Composite domain of metallo-dependent hydrolases"/>
    <property type="match status" value="1"/>
</dbReference>
<dbReference type="Proteomes" id="UP000195807">
    <property type="component" value="Chromosome"/>
</dbReference>
<dbReference type="GO" id="GO:0016810">
    <property type="term" value="F:hydrolase activity, acting on carbon-nitrogen (but not peptide) bonds"/>
    <property type="evidence" value="ECO:0007669"/>
    <property type="project" value="InterPro"/>
</dbReference>
<dbReference type="CDD" id="cd01300">
    <property type="entry name" value="YtcJ_like"/>
    <property type="match status" value="1"/>
</dbReference>
<sequence length="542" mass="58209">MLLSAAHSVPASADTLIANVNGMRFDRDGDVERFAAMLIDDDGRVAKLYQRRDRLPKDVDYRLDGDGRVLIPSFIDSHVHLIDTGLAAMILDLSDTATLAEAQAKIADYAAQYPNRSWIIGRGWNQEKWGLGRFPTAADLDAAVGDRPVWMMRAHGHAGWANSAAIAAAGVTAETADPDGGRILRGDGNAPAGVFVDNAMDSIASLVPEPRPEERDLALQKAQQLLLAHGITAVADMGTTIDGWQALRRAGDKGRLRIRVMGYAAGLDEMVTIAGAEPTPWLYGDRLHLGGVKLYLDGALGSRGAWLLDDYADAPGERGLPLKSGTQLRNLMSRAAMAGFQPAVHAIGDAANREVLDAIAELRETYEGDRRWRIEHAQVIDPVDLPRFARLDAIASVQPIHQTSDRPMAEARLGPDRLLGAYAWNSLIENGTPVAFGSDSPVEPVDVWAGIAAAVTRQDAAGRPFGGWMPQERISREQALAGFTAAGAYAGEAEGRFGSLAPGEWADFLFVSADPVMVPESALRNVEVEETWLAGARVFGGD</sequence>
<dbReference type="InterPro" id="IPR013108">
    <property type="entry name" value="Amidohydro_3"/>
</dbReference>
<accession>A0A1Z1FFA1</accession>
<dbReference type="Gene3D" id="3.10.310.70">
    <property type="match status" value="1"/>
</dbReference>
<keyword evidence="2" id="KW-0378">Hydrolase</keyword>
<dbReference type="Gene3D" id="3.20.20.140">
    <property type="entry name" value="Metal-dependent hydrolases"/>
    <property type="match status" value="1"/>
</dbReference>
<dbReference type="STRING" id="450378.GCA_001661675_02130"/>
<dbReference type="OrthoDB" id="9811399at2"/>
<keyword evidence="3" id="KW-1185">Reference proteome</keyword>
<dbReference type="PANTHER" id="PTHR22642:SF2">
    <property type="entry name" value="PROTEIN LONG AFTER FAR-RED 3"/>
    <property type="match status" value="1"/>
</dbReference>
<dbReference type="KEGG" id="cman:A9D14_10570"/>
<gene>
    <name evidence="2" type="ORF">A9D14_10570</name>
</gene>
<reference evidence="2 3" key="1">
    <citation type="submission" date="2017-01" db="EMBL/GenBank/DDBJ databases">
        <title>Complete genome sequence of esterase-producing bacterium Croceicoccus marinus E4A9.</title>
        <authorList>
            <person name="Wu Y.-H."/>
            <person name="Cheng H."/>
            <person name="Xu L."/>
            <person name="Huo Y.-Y."/>
            <person name="Wang C.-S."/>
            <person name="Xu X.-W."/>
        </authorList>
    </citation>
    <scope>NUCLEOTIDE SEQUENCE [LARGE SCALE GENOMIC DNA]</scope>
    <source>
        <strain evidence="2 3">E4A9</strain>
    </source>
</reference>
<evidence type="ECO:0000259" key="1">
    <source>
        <dbReference type="Pfam" id="PF07969"/>
    </source>
</evidence>
<evidence type="ECO:0000313" key="3">
    <source>
        <dbReference type="Proteomes" id="UP000195807"/>
    </source>
</evidence>
<dbReference type="InterPro" id="IPR011059">
    <property type="entry name" value="Metal-dep_hydrolase_composite"/>
</dbReference>
<feature type="domain" description="Amidohydrolase 3" evidence="1">
    <location>
        <begin position="64"/>
        <end position="539"/>
    </location>
</feature>
<evidence type="ECO:0000313" key="2">
    <source>
        <dbReference type="EMBL" id="ARU17442.1"/>
    </source>
</evidence>
<dbReference type="EMBL" id="CP019602">
    <property type="protein sequence ID" value="ARU17442.1"/>
    <property type="molecule type" value="Genomic_DNA"/>
</dbReference>
<dbReference type="Pfam" id="PF07969">
    <property type="entry name" value="Amidohydro_3"/>
    <property type="match status" value="1"/>
</dbReference>
<dbReference type="SUPFAM" id="SSF51556">
    <property type="entry name" value="Metallo-dependent hydrolases"/>
    <property type="match status" value="1"/>
</dbReference>
<organism evidence="2 3">
    <name type="scientific">Croceicoccus marinus</name>
    <dbReference type="NCBI Taxonomy" id="450378"/>
    <lineage>
        <taxon>Bacteria</taxon>
        <taxon>Pseudomonadati</taxon>
        <taxon>Pseudomonadota</taxon>
        <taxon>Alphaproteobacteria</taxon>
        <taxon>Sphingomonadales</taxon>
        <taxon>Erythrobacteraceae</taxon>
        <taxon>Croceicoccus</taxon>
    </lineage>
</organism>
<proteinExistence type="predicted"/>
<name>A0A1Z1FFA1_9SPHN</name>
<dbReference type="PANTHER" id="PTHR22642">
    <property type="entry name" value="IMIDAZOLONEPROPIONASE"/>
    <property type="match status" value="1"/>
</dbReference>